<keyword evidence="1" id="KW-0812">Transmembrane</keyword>
<evidence type="ECO:0000313" key="2">
    <source>
        <dbReference type="EMBL" id="QOQ88910.1"/>
    </source>
</evidence>
<sequence>MKKSFIMFYTIFFILFISFLCFFIIKLSSYPLRIIKDFAFYTQAKILLHNSKELSKYFLYQAYNEKKECIETIYFQYANSKIRLDFVYPLGECKNTKFKANYDNAMSIVAVNASVLINDNKGVNEEIFLQRSFFIYPKFD</sequence>
<keyword evidence="1" id="KW-1133">Transmembrane helix</keyword>
<gene>
    <name evidence="2" type="ORF">IMC75_00075</name>
</gene>
<reference evidence="2 3" key="1">
    <citation type="submission" date="2020-10" db="EMBL/GenBank/DDBJ databases">
        <title>Campylobacter and Helicobacter PacBio genomes.</title>
        <authorList>
            <person name="Lane C."/>
        </authorList>
    </citation>
    <scope>NUCLEOTIDE SEQUENCE [LARGE SCALE GENOMIC DNA]</scope>
    <source>
        <strain evidence="2 3">2016D-0074</strain>
    </source>
</reference>
<dbReference type="EMBL" id="CP063079">
    <property type="protein sequence ID" value="QOQ88910.1"/>
    <property type="molecule type" value="Genomic_DNA"/>
</dbReference>
<protein>
    <recommendedName>
        <fullName evidence="4">Periplasmic protein</fullName>
    </recommendedName>
</protein>
<keyword evidence="1" id="KW-0472">Membrane</keyword>
<dbReference type="RefSeq" id="WP_044598905.1">
    <property type="nucleotide sequence ID" value="NZ_CP063079.1"/>
</dbReference>
<keyword evidence="3" id="KW-1185">Reference proteome</keyword>
<proteinExistence type="predicted"/>
<accession>A0ABX6TS77</accession>
<evidence type="ECO:0000313" key="3">
    <source>
        <dbReference type="Proteomes" id="UP000595070"/>
    </source>
</evidence>
<name>A0ABX6TS77_9BACT</name>
<evidence type="ECO:0008006" key="4">
    <source>
        <dbReference type="Google" id="ProtNLM"/>
    </source>
</evidence>
<dbReference type="Proteomes" id="UP000595070">
    <property type="component" value="Chromosome"/>
</dbReference>
<organism evidence="2 3">
    <name type="scientific">Campylobacter peloridis</name>
    <dbReference type="NCBI Taxonomy" id="488546"/>
    <lineage>
        <taxon>Bacteria</taxon>
        <taxon>Pseudomonadati</taxon>
        <taxon>Campylobacterota</taxon>
        <taxon>Epsilonproteobacteria</taxon>
        <taxon>Campylobacterales</taxon>
        <taxon>Campylobacteraceae</taxon>
        <taxon>Campylobacter</taxon>
    </lineage>
</organism>
<evidence type="ECO:0000256" key="1">
    <source>
        <dbReference type="SAM" id="Phobius"/>
    </source>
</evidence>
<feature type="transmembrane region" description="Helical" evidence="1">
    <location>
        <begin position="6"/>
        <end position="25"/>
    </location>
</feature>